<dbReference type="GO" id="GO:0016226">
    <property type="term" value="P:iron-sulfur cluster assembly"/>
    <property type="evidence" value="ECO:0007669"/>
    <property type="project" value="InterPro"/>
</dbReference>
<feature type="domain" description="NIF system FeS cluster assembly NifU N-terminal" evidence="1">
    <location>
        <begin position="60"/>
        <end position="143"/>
    </location>
</feature>
<dbReference type="SUPFAM" id="SSF82649">
    <property type="entry name" value="SufE/NifU"/>
    <property type="match status" value="1"/>
</dbReference>
<dbReference type="EMBL" id="FMBM01000002">
    <property type="protein sequence ID" value="SCC80995.1"/>
    <property type="molecule type" value="Genomic_DNA"/>
</dbReference>
<evidence type="ECO:0000259" key="1">
    <source>
        <dbReference type="Pfam" id="PF01592"/>
    </source>
</evidence>
<evidence type="ECO:0000313" key="2">
    <source>
        <dbReference type="EMBL" id="KPQ10258.1"/>
    </source>
</evidence>
<dbReference type="GO" id="GO:0051536">
    <property type="term" value="F:iron-sulfur cluster binding"/>
    <property type="evidence" value="ECO:0007669"/>
    <property type="project" value="InterPro"/>
</dbReference>
<proteinExistence type="predicted"/>
<dbReference type="Gene3D" id="3.90.1010.10">
    <property type="match status" value="1"/>
</dbReference>
<dbReference type="Pfam" id="PF01592">
    <property type="entry name" value="NifU_N"/>
    <property type="match status" value="1"/>
</dbReference>
<organism evidence="2 4">
    <name type="scientific">Saliniramus fredricksonii</name>
    <dbReference type="NCBI Taxonomy" id="1653334"/>
    <lineage>
        <taxon>Bacteria</taxon>
        <taxon>Pseudomonadati</taxon>
        <taxon>Pseudomonadota</taxon>
        <taxon>Alphaproteobacteria</taxon>
        <taxon>Hyphomicrobiales</taxon>
        <taxon>Salinarimonadaceae</taxon>
        <taxon>Saliniramus</taxon>
    </lineage>
</organism>
<dbReference type="STRING" id="1653334.GA0071312_1925"/>
<protein>
    <submittedName>
        <fullName evidence="2">FeS cluster assembly protein SufE2</fullName>
    </submittedName>
    <submittedName>
        <fullName evidence="3">NifU homolog involved in Fe-S cluster formation</fullName>
    </submittedName>
</protein>
<keyword evidence="5" id="KW-1185">Reference proteome</keyword>
<dbReference type="Proteomes" id="UP000050497">
    <property type="component" value="Unassembled WGS sequence"/>
</dbReference>
<name>A0A0N8KE38_9HYPH</name>
<dbReference type="EMBL" id="LJSX01000017">
    <property type="protein sequence ID" value="KPQ10258.1"/>
    <property type="molecule type" value="Genomic_DNA"/>
</dbReference>
<evidence type="ECO:0000313" key="4">
    <source>
        <dbReference type="Proteomes" id="UP000050497"/>
    </source>
</evidence>
<dbReference type="CDD" id="cd06664">
    <property type="entry name" value="IscU_like"/>
    <property type="match status" value="1"/>
</dbReference>
<evidence type="ECO:0000313" key="3">
    <source>
        <dbReference type="EMBL" id="SCC80995.1"/>
    </source>
</evidence>
<dbReference type="Proteomes" id="UP000182800">
    <property type="component" value="Unassembled WGS sequence"/>
</dbReference>
<reference evidence="3 5" key="2">
    <citation type="submission" date="2016-08" db="EMBL/GenBank/DDBJ databases">
        <authorList>
            <person name="Varghese N."/>
            <person name="Submissions Spin"/>
        </authorList>
    </citation>
    <scope>NUCLEOTIDE SEQUENCE [LARGE SCALE GENOMIC DNA]</scope>
    <source>
        <strain evidence="3 5">HL-109</strain>
    </source>
</reference>
<accession>A0A0N8KE38</accession>
<sequence>MLTRVIRSRTNHRDGKPHLAFSKRSAYLDDRAGILLGSAENDKGGRNAGGDGSAMLDDIYNKRILELAADIPRLGKLEAPHARASAVSKLCGSKVTVDLAMEDGHVSDFAHDVKACALGQASSSLMARNVIGSSAQELRDLRATMRAMLKENGPPPQGKWEELKVLEPVRDFKARHASTLLTFDAVVDAIDQIDAARAAGDTGAKAAAGTS</sequence>
<dbReference type="InterPro" id="IPR002871">
    <property type="entry name" value="NIF_FeS_clus_asmbl_NifU_N"/>
</dbReference>
<reference evidence="2 4" key="1">
    <citation type="submission" date="2015-09" db="EMBL/GenBank/DDBJ databases">
        <title>Identification and resolution of microdiversity through metagenomic sequencing of parallel consortia.</title>
        <authorList>
            <person name="Nelson W.C."/>
            <person name="Romine M.F."/>
            <person name="Lindemann S.R."/>
        </authorList>
    </citation>
    <scope>NUCLEOTIDE SEQUENCE [LARGE SCALE GENOMIC DNA]</scope>
    <source>
        <strain evidence="2">HL-109</strain>
    </source>
</reference>
<gene>
    <name evidence="2" type="primary">sufE2</name>
    <name evidence="3" type="ORF">GA0071312_1925</name>
    <name evidence="2" type="ORF">HLUCCO17_11710</name>
</gene>
<dbReference type="GO" id="GO:0005506">
    <property type="term" value="F:iron ion binding"/>
    <property type="evidence" value="ECO:0007669"/>
    <property type="project" value="InterPro"/>
</dbReference>
<dbReference type="AlphaFoldDB" id="A0A0N8KE38"/>
<evidence type="ECO:0000313" key="5">
    <source>
        <dbReference type="Proteomes" id="UP000182800"/>
    </source>
</evidence>
<comment type="caution">
    <text evidence="2">The sequence shown here is derived from an EMBL/GenBank/DDBJ whole genome shotgun (WGS) entry which is preliminary data.</text>
</comment>
<dbReference type="PATRIC" id="fig|1653334.4.peg.72"/>